<dbReference type="EMBL" id="HBFK01027809">
    <property type="protein sequence ID" value="CAD8750441.1"/>
    <property type="molecule type" value="Transcribed_RNA"/>
</dbReference>
<sequence length="218" mass="24160">MRREALLAAAACAALLLVASRVASNSSPTSLYEFDESELEFAKIHPVYTRCAKLVDMPEFSDEIQRKCGDVHELKEVAAPCHDAMQAASDRFGCCWETVLHGYKTLDPEAHHAWRMWQGTMSGKAGVTFDGHGCGDAMGQKSYEGLKDQVGQLERTLEMQSFEIEQLQYPFYYDSQFKGQGASPQLAQRQVASPPKGRGAARFHPSYHAASQRPDVVV</sequence>
<feature type="chain" id="PRO_5030160474" evidence="2">
    <location>
        <begin position="25"/>
        <end position="218"/>
    </location>
</feature>
<proteinExistence type="predicted"/>
<organism evidence="3">
    <name type="scientific">Hemiselmis andersenii</name>
    <name type="common">Cryptophyte alga</name>
    <dbReference type="NCBI Taxonomy" id="464988"/>
    <lineage>
        <taxon>Eukaryota</taxon>
        <taxon>Cryptophyceae</taxon>
        <taxon>Cryptomonadales</taxon>
        <taxon>Hemiselmidaceae</taxon>
        <taxon>Hemiselmis</taxon>
    </lineage>
</organism>
<dbReference type="AlphaFoldDB" id="A0A6U5AK50"/>
<evidence type="ECO:0000313" key="3">
    <source>
        <dbReference type="EMBL" id="CAD8750441.1"/>
    </source>
</evidence>
<accession>A0A6U5AK50</accession>
<name>A0A6U5AK50_HEMAN</name>
<evidence type="ECO:0000256" key="1">
    <source>
        <dbReference type="SAM" id="MobiDB-lite"/>
    </source>
</evidence>
<feature type="signal peptide" evidence="2">
    <location>
        <begin position="1"/>
        <end position="24"/>
    </location>
</feature>
<keyword evidence="2" id="KW-0732">Signal</keyword>
<gene>
    <name evidence="3" type="ORF">HAND1043_LOCUS16945</name>
</gene>
<protein>
    <submittedName>
        <fullName evidence="3">Uncharacterized protein</fullName>
    </submittedName>
</protein>
<reference evidence="3" key="1">
    <citation type="submission" date="2021-01" db="EMBL/GenBank/DDBJ databases">
        <authorList>
            <person name="Corre E."/>
            <person name="Pelletier E."/>
            <person name="Niang G."/>
            <person name="Scheremetjew M."/>
            <person name="Finn R."/>
            <person name="Kale V."/>
            <person name="Holt S."/>
            <person name="Cochrane G."/>
            <person name="Meng A."/>
            <person name="Brown T."/>
            <person name="Cohen L."/>
        </authorList>
    </citation>
    <scope>NUCLEOTIDE SEQUENCE</scope>
    <source>
        <strain evidence="3">CCMP441</strain>
    </source>
</reference>
<feature type="region of interest" description="Disordered" evidence="1">
    <location>
        <begin position="183"/>
        <end position="218"/>
    </location>
</feature>
<evidence type="ECO:0000256" key="2">
    <source>
        <dbReference type="SAM" id="SignalP"/>
    </source>
</evidence>